<organism evidence="10 11">
    <name type="scientific">Paracoccus limosus</name>
    <dbReference type="NCBI Taxonomy" id="913252"/>
    <lineage>
        <taxon>Bacteria</taxon>
        <taxon>Pseudomonadati</taxon>
        <taxon>Pseudomonadota</taxon>
        <taxon>Alphaproteobacteria</taxon>
        <taxon>Rhodobacterales</taxon>
        <taxon>Paracoccaceae</taxon>
        <taxon>Paracoccus</taxon>
    </lineage>
</organism>
<evidence type="ECO:0000256" key="6">
    <source>
        <dbReference type="ARBA" id="ARBA00039017"/>
    </source>
</evidence>
<evidence type="ECO:0000259" key="9">
    <source>
        <dbReference type="Pfam" id="PF00857"/>
    </source>
</evidence>
<protein>
    <recommendedName>
        <fullName evidence="8">Nicotinamidase</fullName>
        <ecNumber evidence="6">3.5.1.19</ecNumber>
    </recommendedName>
    <alternativeName>
        <fullName evidence="7">Nicotinamide deamidase</fullName>
    </alternativeName>
</protein>
<dbReference type="Pfam" id="PF00857">
    <property type="entry name" value="Isochorismatase"/>
    <property type="match status" value="1"/>
</dbReference>
<keyword evidence="4 10" id="KW-0378">Hydrolase</keyword>
<dbReference type="SUPFAM" id="SSF52499">
    <property type="entry name" value="Isochorismatase-like hydrolases"/>
    <property type="match status" value="1"/>
</dbReference>
<accession>A0A844H118</accession>
<comment type="similarity">
    <text evidence="1">Belongs to the isochorismatase family.</text>
</comment>
<dbReference type="InterPro" id="IPR036380">
    <property type="entry name" value="Isochorismatase-like_sf"/>
</dbReference>
<dbReference type="PANTHER" id="PTHR11080">
    <property type="entry name" value="PYRAZINAMIDASE/NICOTINAMIDASE"/>
    <property type="match status" value="1"/>
</dbReference>
<dbReference type="PANTHER" id="PTHR11080:SF2">
    <property type="entry name" value="LD05707P"/>
    <property type="match status" value="1"/>
</dbReference>
<keyword evidence="2" id="KW-0662">Pyridine nucleotide biosynthesis</keyword>
<dbReference type="GO" id="GO:0046872">
    <property type="term" value="F:metal ion binding"/>
    <property type="evidence" value="ECO:0007669"/>
    <property type="project" value="UniProtKB-KW"/>
</dbReference>
<reference evidence="10 11" key="1">
    <citation type="submission" date="2019-11" db="EMBL/GenBank/DDBJ databases">
        <authorList>
            <person name="Dong K."/>
        </authorList>
    </citation>
    <scope>NUCLEOTIDE SEQUENCE [LARGE SCALE GENOMIC DNA]</scope>
    <source>
        <strain evidence="10 11">JCM 17370</strain>
    </source>
</reference>
<dbReference type="RefSeq" id="WP_155064140.1">
    <property type="nucleotide sequence ID" value="NZ_WMIF01000009.1"/>
</dbReference>
<dbReference type="NCBIfam" id="NF008623">
    <property type="entry name" value="PRK11609.1"/>
    <property type="match status" value="1"/>
</dbReference>
<evidence type="ECO:0000256" key="2">
    <source>
        <dbReference type="ARBA" id="ARBA00022642"/>
    </source>
</evidence>
<comment type="pathway">
    <text evidence="5">Cofactor biosynthesis; nicotinate biosynthesis; nicotinate from nicotinamide: step 1/1.</text>
</comment>
<dbReference type="GO" id="GO:0019363">
    <property type="term" value="P:pyridine nucleotide biosynthetic process"/>
    <property type="evidence" value="ECO:0007669"/>
    <property type="project" value="UniProtKB-KW"/>
</dbReference>
<proteinExistence type="inferred from homology"/>
<keyword evidence="11" id="KW-1185">Reference proteome</keyword>
<dbReference type="GO" id="GO:0008936">
    <property type="term" value="F:nicotinamidase activity"/>
    <property type="evidence" value="ECO:0007669"/>
    <property type="project" value="UniProtKB-EC"/>
</dbReference>
<gene>
    <name evidence="10" type="primary">pncA</name>
    <name evidence="10" type="ORF">GL279_08185</name>
</gene>
<comment type="caution">
    <text evidence="10">The sequence shown here is derived from an EMBL/GenBank/DDBJ whole genome shotgun (WGS) entry which is preliminary data.</text>
</comment>
<evidence type="ECO:0000256" key="4">
    <source>
        <dbReference type="ARBA" id="ARBA00022801"/>
    </source>
</evidence>
<dbReference type="EC" id="3.5.1.19" evidence="6"/>
<name>A0A844H118_9RHOB</name>
<dbReference type="InterPro" id="IPR000868">
    <property type="entry name" value="Isochorismatase-like_dom"/>
</dbReference>
<dbReference type="CDD" id="cd01011">
    <property type="entry name" value="nicotinamidase"/>
    <property type="match status" value="1"/>
</dbReference>
<evidence type="ECO:0000256" key="7">
    <source>
        <dbReference type="ARBA" id="ARBA00043224"/>
    </source>
</evidence>
<sequence length="198" mass="22131">MSKTLIVVDVQVDFCPGGRLAVAGGDEIVAPINAMMDDYDHVILTQDWHPQNHSSFAVNHPGGEPFTLVNMDYGPQVLWPEHCVIGSPGAEFHSDLRLDRAECVIRKGFRPAIDSYSAFFENDYKTPTGLAGYLRERELNDLYFVGLAFDFCVSWSSVDAVRQGFRVHVIESATRAIDLNESRDAARRHMRGMGVELL</sequence>
<evidence type="ECO:0000313" key="10">
    <source>
        <dbReference type="EMBL" id="MTH34576.1"/>
    </source>
</evidence>
<dbReference type="EMBL" id="WMIF01000009">
    <property type="protein sequence ID" value="MTH34576.1"/>
    <property type="molecule type" value="Genomic_DNA"/>
</dbReference>
<evidence type="ECO:0000256" key="3">
    <source>
        <dbReference type="ARBA" id="ARBA00022723"/>
    </source>
</evidence>
<dbReference type="OrthoDB" id="9791276at2"/>
<dbReference type="FunFam" id="3.40.50.850:FF:000006">
    <property type="entry name" value="Bifunctional pyrazinamidase/nicotinamidase"/>
    <property type="match status" value="1"/>
</dbReference>
<evidence type="ECO:0000256" key="8">
    <source>
        <dbReference type="ARBA" id="ARBA00072277"/>
    </source>
</evidence>
<evidence type="ECO:0000256" key="1">
    <source>
        <dbReference type="ARBA" id="ARBA00006336"/>
    </source>
</evidence>
<dbReference type="AlphaFoldDB" id="A0A844H118"/>
<dbReference type="Proteomes" id="UP000442533">
    <property type="component" value="Unassembled WGS sequence"/>
</dbReference>
<evidence type="ECO:0000256" key="5">
    <source>
        <dbReference type="ARBA" id="ARBA00037900"/>
    </source>
</evidence>
<evidence type="ECO:0000313" key="11">
    <source>
        <dbReference type="Proteomes" id="UP000442533"/>
    </source>
</evidence>
<keyword evidence="3" id="KW-0479">Metal-binding</keyword>
<feature type="domain" description="Isochorismatase-like" evidence="9">
    <location>
        <begin position="4"/>
        <end position="197"/>
    </location>
</feature>
<dbReference type="InterPro" id="IPR052347">
    <property type="entry name" value="Isochorismatase_Nicotinamidase"/>
</dbReference>
<dbReference type="Gene3D" id="3.40.50.850">
    <property type="entry name" value="Isochorismatase-like"/>
    <property type="match status" value="1"/>
</dbReference>